<proteinExistence type="predicted"/>
<reference evidence="4 5" key="1">
    <citation type="journal article" date="2014" name="Int. J. Syst. Evol. Microbiol.">
        <title>Streptomyces hoynatensis sp. nov., isolated from deep marine sediment.</title>
        <authorList>
            <person name="Veyisoglu A."/>
            <person name="Sahin N."/>
        </authorList>
    </citation>
    <scope>NUCLEOTIDE SEQUENCE [LARGE SCALE GENOMIC DNA]</scope>
    <source>
        <strain evidence="4 5">KCTC 29097</strain>
    </source>
</reference>
<comment type="caution">
    <text evidence="4">The sequence shown here is derived from an EMBL/GenBank/DDBJ whole genome shotgun (WGS) entry which is preliminary data.</text>
</comment>
<dbReference type="PANTHER" id="PTHR43877:SF2">
    <property type="entry name" value="AMINOALKYLPHOSPHONATE N-ACETYLTRANSFERASE-RELATED"/>
    <property type="match status" value="1"/>
</dbReference>
<dbReference type="GO" id="GO:0016747">
    <property type="term" value="F:acyltransferase activity, transferring groups other than amino-acyl groups"/>
    <property type="evidence" value="ECO:0007669"/>
    <property type="project" value="InterPro"/>
</dbReference>
<evidence type="ECO:0000313" key="5">
    <source>
        <dbReference type="Proteomes" id="UP000272474"/>
    </source>
</evidence>
<keyword evidence="1 4" id="KW-0808">Transferase</keyword>
<dbReference type="InterPro" id="IPR016181">
    <property type="entry name" value="Acyl_CoA_acyltransferase"/>
</dbReference>
<dbReference type="OrthoDB" id="9803233at2"/>
<dbReference type="AlphaFoldDB" id="A0A3A9Z0I7"/>
<sequence length="149" mass="16060">MFIEERAPDDPGLAGLLEAAMAELVARYGPNRTPVRPGARYLVAVADGRPAACGAVQPTEEPGTGEVKRMYVAPWARRRGLARSLLKELERLAADELGLRRVRLATGVLQPEAIALYDTSGYLRTPPFGRYAAEGHALCYAKELAAQAA</sequence>
<evidence type="ECO:0000313" key="4">
    <source>
        <dbReference type="EMBL" id="RKN40887.1"/>
    </source>
</evidence>
<dbReference type="InterPro" id="IPR050832">
    <property type="entry name" value="Bact_Acetyltransf"/>
</dbReference>
<evidence type="ECO:0000256" key="2">
    <source>
        <dbReference type="ARBA" id="ARBA00023315"/>
    </source>
</evidence>
<dbReference type="Gene3D" id="3.40.630.30">
    <property type="match status" value="1"/>
</dbReference>
<dbReference type="InterPro" id="IPR000182">
    <property type="entry name" value="GNAT_dom"/>
</dbReference>
<dbReference type="RefSeq" id="WP_120680777.1">
    <property type="nucleotide sequence ID" value="NZ_RBAL01000009.1"/>
</dbReference>
<feature type="domain" description="N-acetyltransferase" evidence="3">
    <location>
        <begin position="1"/>
        <end position="145"/>
    </location>
</feature>
<keyword evidence="2" id="KW-0012">Acyltransferase</keyword>
<dbReference type="PANTHER" id="PTHR43877">
    <property type="entry name" value="AMINOALKYLPHOSPHONATE N-ACETYLTRANSFERASE-RELATED-RELATED"/>
    <property type="match status" value="1"/>
</dbReference>
<evidence type="ECO:0000259" key="3">
    <source>
        <dbReference type="PROSITE" id="PS51186"/>
    </source>
</evidence>
<evidence type="ECO:0000256" key="1">
    <source>
        <dbReference type="ARBA" id="ARBA00022679"/>
    </source>
</evidence>
<dbReference type="EMBL" id="RBAL01000009">
    <property type="protein sequence ID" value="RKN40887.1"/>
    <property type="molecule type" value="Genomic_DNA"/>
</dbReference>
<organism evidence="4 5">
    <name type="scientific">Streptomyces hoynatensis</name>
    <dbReference type="NCBI Taxonomy" id="1141874"/>
    <lineage>
        <taxon>Bacteria</taxon>
        <taxon>Bacillati</taxon>
        <taxon>Actinomycetota</taxon>
        <taxon>Actinomycetes</taxon>
        <taxon>Kitasatosporales</taxon>
        <taxon>Streptomycetaceae</taxon>
        <taxon>Streptomyces</taxon>
    </lineage>
</organism>
<dbReference type="Pfam" id="PF00583">
    <property type="entry name" value="Acetyltransf_1"/>
    <property type="match status" value="1"/>
</dbReference>
<dbReference type="CDD" id="cd04301">
    <property type="entry name" value="NAT_SF"/>
    <property type="match status" value="1"/>
</dbReference>
<dbReference type="PROSITE" id="PS51186">
    <property type="entry name" value="GNAT"/>
    <property type="match status" value="1"/>
</dbReference>
<dbReference type="SUPFAM" id="SSF55729">
    <property type="entry name" value="Acyl-CoA N-acyltransferases (Nat)"/>
    <property type="match status" value="1"/>
</dbReference>
<accession>A0A3A9Z0I7</accession>
<name>A0A3A9Z0I7_9ACTN</name>
<protein>
    <submittedName>
        <fullName evidence="4">GNAT family N-acetyltransferase</fullName>
    </submittedName>
</protein>
<gene>
    <name evidence="4" type="ORF">D7294_17595</name>
</gene>
<dbReference type="Proteomes" id="UP000272474">
    <property type="component" value="Unassembled WGS sequence"/>
</dbReference>
<keyword evidence="5" id="KW-1185">Reference proteome</keyword>